<dbReference type="PROSITE" id="PS50995">
    <property type="entry name" value="HTH_MARR_2"/>
    <property type="match status" value="1"/>
</dbReference>
<dbReference type="GeneID" id="41339377"/>
<dbReference type="RefSeq" id="WP_041634315.1">
    <property type="nucleotide sequence ID" value="NZ_JACAOE010000002.1"/>
</dbReference>
<evidence type="ECO:0000313" key="5">
    <source>
        <dbReference type="EMBL" id="TRX99209.1"/>
    </source>
</evidence>
<evidence type="ECO:0000256" key="1">
    <source>
        <dbReference type="ARBA" id="ARBA00023015"/>
    </source>
</evidence>
<feature type="domain" description="HTH marR-type" evidence="4">
    <location>
        <begin position="1"/>
        <end position="134"/>
    </location>
</feature>
<dbReference type="SMART" id="SM00347">
    <property type="entry name" value="HTH_MARR"/>
    <property type="match status" value="1"/>
</dbReference>
<organism evidence="5 6">
    <name type="scientific">Acholeplasma laidlawii</name>
    <dbReference type="NCBI Taxonomy" id="2148"/>
    <lineage>
        <taxon>Bacteria</taxon>
        <taxon>Bacillati</taxon>
        <taxon>Mycoplasmatota</taxon>
        <taxon>Mollicutes</taxon>
        <taxon>Acholeplasmatales</taxon>
        <taxon>Acholeplasmataceae</taxon>
        <taxon>Acholeplasma</taxon>
    </lineage>
</organism>
<keyword evidence="3" id="KW-0804">Transcription</keyword>
<keyword evidence="1" id="KW-0805">Transcription regulation</keyword>
<evidence type="ECO:0000313" key="6">
    <source>
        <dbReference type="Proteomes" id="UP000315938"/>
    </source>
</evidence>
<name>A0A553IG82_ACHLA</name>
<dbReference type="SUPFAM" id="SSF46785">
    <property type="entry name" value="Winged helix' DNA-binding domain"/>
    <property type="match status" value="1"/>
</dbReference>
<reference evidence="5 6" key="1">
    <citation type="submission" date="2019-07" db="EMBL/GenBank/DDBJ databases">
        <title>Genome sequence of Acholeplasma laidlawii strain with increased resistance to erythromycin.</title>
        <authorList>
            <person name="Medvedeva E.S."/>
            <person name="Baranova N.B."/>
            <person name="Siniagina M.N."/>
            <person name="Mouzykantov A."/>
            <person name="Chernova O.A."/>
            <person name="Chernov V.M."/>
        </authorList>
    </citation>
    <scope>NUCLEOTIDE SEQUENCE [LARGE SCALE GENOMIC DNA]</scope>
    <source>
        <strain evidence="5 6">PG8REry</strain>
    </source>
</reference>
<dbReference type="InterPro" id="IPR000835">
    <property type="entry name" value="HTH_MarR-typ"/>
</dbReference>
<evidence type="ECO:0000256" key="3">
    <source>
        <dbReference type="ARBA" id="ARBA00023163"/>
    </source>
</evidence>
<dbReference type="InterPro" id="IPR036390">
    <property type="entry name" value="WH_DNA-bd_sf"/>
</dbReference>
<evidence type="ECO:0000259" key="4">
    <source>
        <dbReference type="PROSITE" id="PS50995"/>
    </source>
</evidence>
<dbReference type="Proteomes" id="UP000315938">
    <property type="component" value="Unassembled WGS sequence"/>
</dbReference>
<dbReference type="AlphaFoldDB" id="A0A553IG82"/>
<dbReference type="PRINTS" id="PR00598">
    <property type="entry name" value="HTHMARR"/>
</dbReference>
<accession>A0A553IG82</accession>
<sequence length="142" mass="16705">MNIGLELKSLMNLMVRYTHKLSELESLSMQQAAIVKYLIHHKDKDLNSKDLEQAFSMRGSTCSRMLKAMEQNDMVVRIDDKEDSRKKIIKPTEKSIQIIRNIKSKFDEMENRIKDNISKEELEVFFRVIDQIKQNITVEEEG</sequence>
<dbReference type="Gene3D" id="1.10.10.10">
    <property type="entry name" value="Winged helix-like DNA-binding domain superfamily/Winged helix DNA-binding domain"/>
    <property type="match status" value="1"/>
</dbReference>
<dbReference type="GO" id="GO:0003677">
    <property type="term" value="F:DNA binding"/>
    <property type="evidence" value="ECO:0007669"/>
    <property type="project" value="UniProtKB-KW"/>
</dbReference>
<dbReference type="InterPro" id="IPR036388">
    <property type="entry name" value="WH-like_DNA-bd_sf"/>
</dbReference>
<dbReference type="EMBL" id="VKID01000002">
    <property type="protein sequence ID" value="TRX99209.1"/>
    <property type="molecule type" value="Genomic_DNA"/>
</dbReference>
<keyword evidence="2" id="KW-0238">DNA-binding</keyword>
<evidence type="ECO:0000256" key="2">
    <source>
        <dbReference type="ARBA" id="ARBA00023125"/>
    </source>
</evidence>
<dbReference type="GO" id="GO:0003700">
    <property type="term" value="F:DNA-binding transcription factor activity"/>
    <property type="evidence" value="ECO:0007669"/>
    <property type="project" value="InterPro"/>
</dbReference>
<gene>
    <name evidence="5" type="ORF">FNV44_05755</name>
</gene>
<comment type="caution">
    <text evidence="5">The sequence shown here is derived from an EMBL/GenBank/DDBJ whole genome shotgun (WGS) entry which is preliminary data.</text>
</comment>
<proteinExistence type="predicted"/>
<dbReference type="PANTHER" id="PTHR42756">
    <property type="entry name" value="TRANSCRIPTIONAL REGULATOR, MARR"/>
    <property type="match status" value="1"/>
</dbReference>
<protein>
    <submittedName>
        <fullName evidence="5">MarR family transcriptional regulator</fullName>
    </submittedName>
</protein>
<dbReference type="PANTHER" id="PTHR42756:SF1">
    <property type="entry name" value="TRANSCRIPTIONAL REPRESSOR OF EMRAB OPERON"/>
    <property type="match status" value="1"/>
</dbReference>
<dbReference type="Pfam" id="PF12802">
    <property type="entry name" value="MarR_2"/>
    <property type="match status" value="1"/>
</dbReference>